<evidence type="ECO:0000313" key="2">
    <source>
        <dbReference type="Proteomes" id="UP000607653"/>
    </source>
</evidence>
<dbReference type="Proteomes" id="UP000607653">
    <property type="component" value="Unassembled WGS sequence"/>
</dbReference>
<keyword evidence="2" id="KW-1185">Reference proteome</keyword>
<name>A0A822XVR4_NELNU</name>
<evidence type="ECO:0000313" key="1">
    <source>
        <dbReference type="EMBL" id="DAD22865.1"/>
    </source>
</evidence>
<dbReference type="AlphaFoldDB" id="A0A822XVR4"/>
<gene>
    <name evidence="1" type="ORF">HUJ06_024328</name>
</gene>
<comment type="caution">
    <text evidence="1">The sequence shown here is derived from an EMBL/GenBank/DDBJ whole genome shotgun (WGS) entry which is preliminary data.</text>
</comment>
<sequence length="41" mass="4580">MICSKQLLVQPPEFLGVRTEDEVPATEETLLEVVQEVGRVP</sequence>
<dbReference type="EMBL" id="DUZY01000001">
    <property type="protein sequence ID" value="DAD22865.1"/>
    <property type="molecule type" value="Genomic_DNA"/>
</dbReference>
<reference evidence="1 2" key="1">
    <citation type="journal article" date="2020" name="Mol. Biol. Evol.">
        <title>Distinct Expression and Methylation Patterns for Genes with Different Fates following a Single Whole-Genome Duplication in Flowering Plants.</title>
        <authorList>
            <person name="Shi T."/>
            <person name="Rahmani R.S."/>
            <person name="Gugger P.F."/>
            <person name="Wang M."/>
            <person name="Li H."/>
            <person name="Zhang Y."/>
            <person name="Li Z."/>
            <person name="Wang Q."/>
            <person name="Van de Peer Y."/>
            <person name="Marchal K."/>
            <person name="Chen J."/>
        </authorList>
    </citation>
    <scope>NUCLEOTIDE SEQUENCE [LARGE SCALE GENOMIC DNA]</scope>
    <source>
        <tissue evidence="1">Leaf</tissue>
    </source>
</reference>
<accession>A0A822XVR4</accession>
<proteinExistence type="predicted"/>
<organism evidence="1 2">
    <name type="scientific">Nelumbo nucifera</name>
    <name type="common">Sacred lotus</name>
    <dbReference type="NCBI Taxonomy" id="4432"/>
    <lineage>
        <taxon>Eukaryota</taxon>
        <taxon>Viridiplantae</taxon>
        <taxon>Streptophyta</taxon>
        <taxon>Embryophyta</taxon>
        <taxon>Tracheophyta</taxon>
        <taxon>Spermatophyta</taxon>
        <taxon>Magnoliopsida</taxon>
        <taxon>Proteales</taxon>
        <taxon>Nelumbonaceae</taxon>
        <taxon>Nelumbo</taxon>
    </lineage>
</organism>
<protein>
    <submittedName>
        <fullName evidence="1">Uncharacterized protein</fullName>
    </submittedName>
</protein>